<proteinExistence type="predicted"/>
<dbReference type="EMBL" id="AUYC01000015">
    <property type="protein sequence ID" value="KZN65749.1"/>
    <property type="molecule type" value="Genomic_DNA"/>
</dbReference>
<name>A0A167M3N8_9GAMM</name>
<dbReference type="AlphaFoldDB" id="A0A167M3N8"/>
<organism evidence="1 2">
    <name type="scientific">Pseudoalteromonas luteoviolacea CPMOR-1</name>
    <dbReference type="NCBI Taxonomy" id="1365248"/>
    <lineage>
        <taxon>Bacteria</taxon>
        <taxon>Pseudomonadati</taxon>
        <taxon>Pseudomonadota</taxon>
        <taxon>Gammaproteobacteria</taxon>
        <taxon>Alteromonadales</taxon>
        <taxon>Pseudoalteromonadaceae</taxon>
        <taxon>Pseudoalteromonas</taxon>
    </lineage>
</organism>
<sequence>MYFTDFKELKQVIYDRLKTAKSVRNTKNATSSFIQDKPAKWRIILLGNVSAQCQSHAV</sequence>
<dbReference type="PATRIC" id="fig|1365248.3.peg.1094"/>
<reference evidence="1 2" key="1">
    <citation type="submission" date="2013-07" db="EMBL/GenBank/DDBJ databases">
        <title>Comparative Genomic and Metabolomic Analysis of Twelve Strains of Pseudoalteromonas luteoviolacea.</title>
        <authorList>
            <person name="Vynne N.G."/>
            <person name="Mansson M."/>
            <person name="Gram L."/>
        </authorList>
    </citation>
    <scope>NUCLEOTIDE SEQUENCE [LARGE SCALE GENOMIC DNA]</scope>
    <source>
        <strain evidence="1 2">CPMOR-1</strain>
    </source>
</reference>
<comment type="caution">
    <text evidence="1">The sequence shown here is derived from an EMBL/GenBank/DDBJ whole genome shotgun (WGS) entry which is preliminary data.</text>
</comment>
<evidence type="ECO:0000313" key="2">
    <source>
        <dbReference type="Proteomes" id="UP000076486"/>
    </source>
</evidence>
<accession>A0A167M3N8</accession>
<protein>
    <submittedName>
        <fullName evidence="1">Uncharacterized protein</fullName>
    </submittedName>
</protein>
<gene>
    <name evidence="1" type="ORF">N473_12040</name>
</gene>
<dbReference type="Proteomes" id="UP000076486">
    <property type="component" value="Unassembled WGS sequence"/>
</dbReference>
<evidence type="ECO:0000313" key="1">
    <source>
        <dbReference type="EMBL" id="KZN65749.1"/>
    </source>
</evidence>